<gene>
    <name evidence="1" type="ORF">ACJIZ3_023094</name>
</gene>
<dbReference type="Proteomes" id="UP001634393">
    <property type="component" value="Unassembled WGS sequence"/>
</dbReference>
<comment type="caution">
    <text evidence="1">The sequence shown here is derived from an EMBL/GenBank/DDBJ whole genome shotgun (WGS) entry which is preliminary data.</text>
</comment>
<sequence>MNASRINLNVTESRTTPSLLMEATNSKISLWCLWGRLQMVLNI</sequence>
<keyword evidence="2" id="KW-1185">Reference proteome</keyword>
<evidence type="ECO:0000313" key="2">
    <source>
        <dbReference type="Proteomes" id="UP001634393"/>
    </source>
</evidence>
<dbReference type="EMBL" id="JBJXBP010000003">
    <property type="protein sequence ID" value="KAL3838503.1"/>
    <property type="molecule type" value="Genomic_DNA"/>
</dbReference>
<reference evidence="1 2" key="1">
    <citation type="submission" date="2024-12" db="EMBL/GenBank/DDBJ databases">
        <title>The unique morphological basis and parallel evolutionary history of personate flowers in Penstemon.</title>
        <authorList>
            <person name="Depatie T.H."/>
            <person name="Wessinger C.A."/>
        </authorList>
    </citation>
    <scope>NUCLEOTIDE SEQUENCE [LARGE SCALE GENOMIC DNA]</scope>
    <source>
        <strain evidence="1">WTNN_2</strain>
        <tissue evidence="1">Leaf</tissue>
    </source>
</reference>
<dbReference type="AlphaFoldDB" id="A0ABD3TR09"/>
<organism evidence="1 2">
    <name type="scientific">Penstemon smallii</name>
    <dbReference type="NCBI Taxonomy" id="265156"/>
    <lineage>
        <taxon>Eukaryota</taxon>
        <taxon>Viridiplantae</taxon>
        <taxon>Streptophyta</taxon>
        <taxon>Embryophyta</taxon>
        <taxon>Tracheophyta</taxon>
        <taxon>Spermatophyta</taxon>
        <taxon>Magnoliopsida</taxon>
        <taxon>eudicotyledons</taxon>
        <taxon>Gunneridae</taxon>
        <taxon>Pentapetalae</taxon>
        <taxon>asterids</taxon>
        <taxon>lamiids</taxon>
        <taxon>Lamiales</taxon>
        <taxon>Plantaginaceae</taxon>
        <taxon>Cheloneae</taxon>
        <taxon>Penstemon</taxon>
    </lineage>
</organism>
<evidence type="ECO:0000313" key="1">
    <source>
        <dbReference type="EMBL" id="KAL3838503.1"/>
    </source>
</evidence>
<protein>
    <submittedName>
        <fullName evidence="1">Uncharacterized protein</fullName>
    </submittedName>
</protein>
<name>A0ABD3TR09_9LAMI</name>
<proteinExistence type="predicted"/>
<accession>A0ABD3TR09</accession>